<dbReference type="STRING" id="2018661.A0A2A2K3X8"/>
<evidence type="ECO:0000256" key="1">
    <source>
        <dbReference type="ARBA" id="ARBA00022754"/>
    </source>
</evidence>
<reference evidence="6 7" key="1">
    <citation type="journal article" date="2017" name="Curr. Biol.">
        <title>Genome architecture and evolution of a unichromosomal asexual nematode.</title>
        <authorList>
            <person name="Fradin H."/>
            <person name="Zegar C."/>
            <person name="Gutwein M."/>
            <person name="Lucas J."/>
            <person name="Kovtun M."/>
            <person name="Corcoran D."/>
            <person name="Baugh L.R."/>
            <person name="Kiontke K."/>
            <person name="Gunsalus K."/>
            <person name="Fitch D.H."/>
            <person name="Piano F."/>
        </authorList>
    </citation>
    <scope>NUCLEOTIDE SEQUENCE [LARGE SCALE GENOMIC DNA]</scope>
    <source>
        <strain evidence="6">PF1309</strain>
    </source>
</reference>
<evidence type="ECO:0000256" key="4">
    <source>
        <dbReference type="SAM" id="MobiDB-lite"/>
    </source>
</evidence>
<evidence type="ECO:0000313" key="6">
    <source>
        <dbReference type="EMBL" id="PAV68621.1"/>
    </source>
</evidence>
<dbReference type="GO" id="GO:0051664">
    <property type="term" value="P:nuclear pore localization"/>
    <property type="evidence" value="ECO:0007669"/>
    <property type="project" value="TreeGrafter"/>
</dbReference>
<dbReference type="GO" id="GO:0090435">
    <property type="term" value="P:protein localization to nuclear envelope"/>
    <property type="evidence" value="ECO:0007669"/>
    <property type="project" value="TreeGrafter"/>
</dbReference>
<evidence type="ECO:0000259" key="5">
    <source>
        <dbReference type="PROSITE" id="PS51841"/>
    </source>
</evidence>
<accession>A0A2A2K3X8</accession>
<dbReference type="GO" id="GO:0006998">
    <property type="term" value="P:nuclear envelope organization"/>
    <property type="evidence" value="ECO:0007669"/>
    <property type="project" value="TreeGrafter"/>
</dbReference>
<dbReference type="GO" id="GO:0005652">
    <property type="term" value="C:nuclear lamina"/>
    <property type="evidence" value="ECO:0007669"/>
    <property type="project" value="TreeGrafter"/>
</dbReference>
<evidence type="ECO:0000313" key="7">
    <source>
        <dbReference type="Proteomes" id="UP000218231"/>
    </source>
</evidence>
<dbReference type="Pfam" id="PF00038">
    <property type="entry name" value="Filament"/>
    <property type="match status" value="1"/>
</dbReference>
<dbReference type="AlphaFoldDB" id="A0A2A2K3X8"/>
<evidence type="ECO:0000256" key="3">
    <source>
        <dbReference type="SAM" id="Coils"/>
    </source>
</evidence>
<protein>
    <recommendedName>
        <fullName evidence="5">LTD domain-containing protein</fullName>
    </recommendedName>
</protein>
<keyword evidence="7" id="KW-1185">Reference proteome</keyword>
<dbReference type="Proteomes" id="UP000218231">
    <property type="component" value="Unassembled WGS sequence"/>
</dbReference>
<organism evidence="6 7">
    <name type="scientific">Diploscapter pachys</name>
    <dbReference type="NCBI Taxonomy" id="2018661"/>
    <lineage>
        <taxon>Eukaryota</taxon>
        <taxon>Metazoa</taxon>
        <taxon>Ecdysozoa</taxon>
        <taxon>Nematoda</taxon>
        <taxon>Chromadorea</taxon>
        <taxon>Rhabditida</taxon>
        <taxon>Rhabditina</taxon>
        <taxon>Rhabditomorpha</taxon>
        <taxon>Rhabditoidea</taxon>
        <taxon>Rhabditidae</taxon>
        <taxon>Diploscapter</taxon>
    </lineage>
</organism>
<dbReference type="SUPFAM" id="SSF74853">
    <property type="entry name" value="Lamin A/C globular tail domain"/>
    <property type="match status" value="1"/>
</dbReference>
<proteinExistence type="predicted"/>
<feature type="compositionally biased region" description="Basic residues" evidence="4">
    <location>
        <begin position="468"/>
        <end position="493"/>
    </location>
</feature>
<dbReference type="GO" id="GO:0005882">
    <property type="term" value="C:intermediate filament"/>
    <property type="evidence" value="ECO:0007669"/>
    <property type="project" value="UniProtKB-KW"/>
</dbReference>
<dbReference type="PANTHER" id="PTHR45721:SF14">
    <property type="entry name" value="INTERMEDIATE FILAMENT PROTEIN IFD-1"/>
    <property type="match status" value="1"/>
</dbReference>
<name>A0A2A2K3X8_9BILA</name>
<keyword evidence="1" id="KW-0403">Intermediate filament</keyword>
<dbReference type="EMBL" id="LIAE01009723">
    <property type="protein sequence ID" value="PAV68621.1"/>
    <property type="molecule type" value="Genomic_DNA"/>
</dbReference>
<feature type="coiled-coil region" evidence="3">
    <location>
        <begin position="172"/>
        <end position="276"/>
    </location>
</feature>
<feature type="compositionally biased region" description="Polar residues" evidence="4">
    <location>
        <begin position="1"/>
        <end position="12"/>
    </location>
</feature>
<dbReference type="Gene3D" id="2.60.40.1260">
    <property type="entry name" value="Lamin Tail domain"/>
    <property type="match status" value="1"/>
</dbReference>
<dbReference type="PROSITE" id="PS51841">
    <property type="entry name" value="LTD"/>
    <property type="match status" value="1"/>
</dbReference>
<feature type="domain" description="LTD" evidence="5">
    <location>
        <begin position="497"/>
        <end position="638"/>
    </location>
</feature>
<dbReference type="OrthoDB" id="2441647at2759"/>
<dbReference type="InterPro" id="IPR001322">
    <property type="entry name" value="Lamin_tail_dom"/>
</dbReference>
<keyword evidence="2 3" id="KW-0175">Coiled coil</keyword>
<dbReference type="SUPFAM" id="SSF64593">
    <property type="entry name" value="Intermediate filament protein, coiled coil region"/>
    <property type="match status" value="1"/>
</dbReference>
<evidence type="ECO:0000256" key="2">
    <source>
        <dbReference type="ARBA" id="ARBA00023054"/>
    </source>
</evidence>
<dbReference type="GO" id="GO:0005200">
    <property type="term" value="F:structural constituent of cytoskeleton"/>
    <property type="evidence" value="ECO:0007669"/>
    <property type="project" value="TreeGrafter"/>
</dbReference>
<comment type="caution">
    <text evidence="6">The sequence shown here is derived from an EMBL/GenBank/DDBJ whole genome shotgun (WGS) entry which is preliminary data.</text>
</comment>
<dbReference type="InterPro" id="IPR036415">
    <property type="entry name" value="Lamin_tail_dom_sf"/>
</dbReference>
<feature type="compositionally biased region" description="Polar residues" evidence="4">
    <location>
        <begin position="56"/>
        <end position="67"/>
    </location>
</feature>
<dbReference type="InterPro" id="IPR039008">
    <property type="entry name" value="IF_rod_dom"/>
</dbReference>
<gene>
    <name evidence="6" type="ORF">WR25_09449</name>
</gene>
<dbReference type="GO" id="GO:0031507">
    <property type="term" value="P:heterochromatin formation"/>
    <property type="evidence" value="ECO:0007669"/>
    <property type="project" value="TreeGrafter"/>
</dbReference>
<feature type="region of interest" description="Disordered" evidence="4">
    <location>
        <begin position="468"/>
        <end position="500"/>
    </location>
</feature>
<dbReference type="PANTHER" id="PTHR45721">
    <property type="entry name" value="LAMIN DM0-RELATED"/>
    <property type="match status" value="1"/>
</dbReference>
<dbReference type="GO" id="GO:0007097">
    <property type="term" value="P:nuclear migration"/>
    <property type="evidence" value="ECO:0007669"/>
    <property type="project" value="TreeGrafter"/>
</dbReference>
<feature type="region of interest" description="Disordered" evidence="4">
    <location>
        <begin position="1"/>
        <end position="68"/>
    </location>
</feature>
<sequence>MSQGQHSGSSVGYQPYPSGDREYRNSGYGASKTRYETVRETPNMSGSVDRYDSMKSSRPQTAASNFSHGAGQVSHEMYSAYNRSETPGRLPPISPDGKPCTADIRLQRDKHWKRLMELNDRFAEYIEKVRFLEAQNRILIADKKILSHGPNKHIKKIETAYQHESDLHRQQLEDAKAKRPILLDEERQLKQKLAEAKRRYDAAIHGYNGLYDDIEKDLRKLADIEADIAFVKKQTSVRREKLKFLERKRDGFAKSLHEVRNRITKETQEKDRYKKKAGDLLHKLDNEIRTHEVEISEVLPQLSEDTTAQQREEFRHNLRSAIDDIRKDYAKEIRKNYIDITTWYDKRMAELKRESEKLEQLAKERKSTLVWIKSHINEMPLDIQELFRKETDLLHRVEHLRYKREEIELIHREILESKDRVNRKMHDECNKLIHLIEKLCNEYQSVHDELERYRQLLEDEYMTHVLRPHHHQHQHQHQHQHSHSHSHHGHLHTRTGSSASTFSTAATVVESDEVQIEQGTTHATIEFTLGRRGRITFTRPVGADCLNVTNRAHHSVSLSHWRIIHSQDGKTIGDFVFPPGTMILPGDTIRIYARNYLGEAPYNALHFKNVQQLSLARRAKSVLINQEHQEVSWIDITNSTQSTLF</sequence>